<dbReference type="Proteomes" id="UP000245765">
    <property type="component" value="Unassembled WGS sequence"/>
</dbReference>
<keyword evidence="1" id="KW-1133">Transmembrane helix</keyword>
<sequence length="168" mass="18225">MSGVGKVVLFEAVTRPPGGLSARGMRWLCGLAGAAALVPAVLFAVLGAWPVLGFLGGELVLVLGLVALHRRWNRAAEETILLTEDGLLVRRNDGRGGREETRLDPYWARVELEERPGAVPVLRAQARGRSVEIGRYLSPEAKQDLAMALTGALRSYRSPSFDNPQLRD</sequence>
<feature type="transmembrane region" description="Helical" evidence="1">
    <location>
        <begin position="51"/>
        <end position="68"/>
    </location>
</feature>
<organism evidence="2 3">
    <name type="scientific">Falsiroseomonas bella</name>
    <dbReference type="NCBI Taxonomy" id="2184016"/>
    <lineage>
        <taxon>Bacteria</taxon>
        <taxon>Pseudomonadati</taxon>
        <taxon>Pseudomonadota</taxon>
        <taxon>Alphaproteobacteria</taxon>
        <taxon>Acetobacterales</taxon>
        <taxon>Roseomonadaceae</taxon>
        <taxon>Falsiroseomonas</taxon>
    </lineage>
</organism>
<evidence type="ECO:0000256" key="1">
    <source>
        <dbReference type="SAM" id="Phobius"/>
    </source>
</evidence>
<dbReference type="AlphaFoldDB" id="A0A317FKH8"/>
<dbReference type="RefSeq" id="WP_109869228.1">
    <property type="nucleotide sequence ID" value="NZ_QGNA01000001.1"/>
</dbReference>
<dbReference type="EMBL" id="QGNA01000001">
    <property type="protein sequence ID" value="PWS38607.1"/>
    <property type="molecule type" value="Genomic_DNA"/>
</dbReference>
<evidence type="ECO:0000313" key="3">
    <source>
        <dbReference type="Proteomes" id="UP000245765"/>
    </source>
</evidence>
<accession>A0A317FKH8</accession>
<dbReference type="InterPro" id="IPR019253">
    <property type="entry name" value="DUF2244_TM"/>
</dbReference>
<dbReference type="OrthoDB" id="9808190at2"/>
<reference evidence="3" key="1">
    <citation type="submission" date="2018-05" db="EMBL/GenBank/DDBJ databases">
        <authorList>
            <person name="Du Z."/>
            <person name="Wang X."/>
        </authorList>
    </citation>
    <scope>NUCLEOTIDE SEQUENCE [LARGE SCALE GENOMIC DNA]</scope>
    <source>
        <strain evidence="3">CQN31</strain>
    </source>
</reference>
<gene>
    <name evidence="2" type="ORF">DFH01_04855</name>
</gene>
<dbReference type="Pfam" id="PF10003">
    <property type="entry name" value="DUF2244"/>
    <property type="match status" value="1"/>
</dbReference>
<protein>
    <recommendedName>
        <fullName evidence="4">DUF2244 domain-containing protein</fullName>
    </recommendedName>
</protein>
<comment type="caution">
    <text evidence="2">The sequence shown here is derived from an EMBL/GenBank/DDBJ whole genome shotgun (WGS) entry which is preliminary data.</text>
</comment>
<proteinExistence type="predicted"/>
<keyword evidence="3" id="KW-1185">Reference proteome</keyword>
<evidence type="ECO:0000313" key="2">
    <source>
        <dbReference type="EMBL" id="PWS38607.1"/>
    </source>
</evidence>
<name>A0A317FKH8_9PROT</name>
<evidence type="ECO:0008006" key="4">
    <source>
        <dbReference type="Google" id="ProtNLM"/>
    </source>
</evidence>
<keyword evidence="1" id="KW-0812">Transmembrane</keyword>
<keyword evidence="1" id="KW-0472">Membrane</keyword>